<evidence type="ECO:0000313" key="3">
    <source>
        <dbReference type="Proteomes" id="UP000235945"/>
    </source>
</evidence>
<name>A0A2N8NM73_STREU</name>
<dbReference type="Proteomes" id="UP000235945">
    <property type="component" value="Unassembled WGS sequence"/>
</dbReference>
<dbReference type="EMBL" id="LGUI01000015">
    <property type="protein sequence ID" value="PNE29870.1"/>
    <property type="molecule type" value="Genomic_DNA"/>
</dbReference>
<protein>
    <submittedName>
        <fullName evidence="2">Uncharacterized protein</fullName>
    </submittedName>
</protein>
<reference evidence="3" key="1">
    <citation type="submission" date="2015-07" db="EMBL/GenBank/DDBJ databases">
        <authorList>
            <person name="Graham D.E."/>
            <person name="Giannone R.J."/>
            <person name="Gulvik C.A."/>
            <person name="Hettich R.L."/>
            <person name="Klingeman D.M."/>
            <person name="Mahan K.M."/>
            <person name="Parry R.J."/>
            <person name="Spain J.C."/>
        </authorList>
    </citation>
    <scope>NUCLEOTIDE SEQUENCE [LARGE SCALE GENOMIC DNA]</scope>
    <source>
        <strain evidence="3">ATCC 27428</strain>
    </source>
</reference>
<comment type="caution">
    <text evidence="2">The sequence shown here is derived from an EMBL/GenBank/DDBJ whole genome shotgun (WGS) entry which is preliminary data.</text>
</comment>
<dbReference type="AlphaFoldDB" id="A0A2N8NM73"/>
<evidence type="ECO:0000256" key="1">
    <source>
        <dbReference type="SAM" id="MobiDB-lite"/>
    </source>
</evidence>
<organism evidence="2 3">
    <name type="scientific">Streptomyces eurocidicus</name>
    <name type="common">Streptoverticillium eurocidicus</name>
    <dbReference type="NCBI Taxonomy" id="66423"/>
    <lineage>
        <taxon>Bacteria</taxon>
        <taxon>Bacillati</taxon>
        <taxon>Actinomycetota</taxon>
        <taxon>Actinomycetes</taxon>
        <taxon>Kitasatosporales</taxon>
        <taxon>Streptomycetaceae</taxon>
        <taxon>Streptomyces</taxon>
    </lineage>
</organism>
<feature type="region of interest" description="Disordered" evidence="1">
    <location>
        <begin position="1"/>
        <end position="24"/>
    </location>
</feature>
<gene>
    <name evidence="2" type="ORF">AF335_32650</name>
</gene>
<keyword evidence="3" id="KW-1185">Reference proteome</keyword>
<evidence type="ECO:0000313" key="2">
    <source>
        <dbReference type="EMBL" id="PNE29870.1"/>
    </source>
</evidence>
<proteinExistence type="predicted"/>
<accession>A0A2N8NM73</accession>
<sequence>MRATIRTRGAERRTGSRPYRPCVPTRTGTVVGHAVRAVPAVTVTASGYAAAARGACRERCPVPDGNNP</sequence>